<proteinExistence type="predicted"/>
<accession>A0A940DLP8</accession>
<evidence type="ECO:0000313" key="2">
    <source>
        <dbReference type="EMBL" id="MBO8440813.1"/>
    </source>
</evidence>
<feature type="region of interest" description="Disordered" evidence="1">
    <location>
        <begin position="142"/>
        <end position="165"/>
    </location>
</feature>
<dbReference type="AlphaFoldDB" id="A0A940DLP8"/>
<feature type="non-terminal residue" evidence="2">
    <location>
        <position position="1"/>
    </location>
</feature>
<organism evidence="2 3">
    <name type="scientific">Candidatus Aphodosoma intestinipullorum</name>
    <dbReference type="NCBI Taxonomy" id="2840674"/>
    <lineage>
        <taxon>Bacteria</taxon>
        <taxon>Pseudomonadati</taxon>
        <taxon>Bacteroidota</taxon>
        <taxon>Bacteroidia</taxon>
        <taxon>Bacteroidales</taxon>
        <taxon>Candidatus Aphodosoma</taxon>
    </lineage>
</organism>
<evidence type="ECO:0000256" key="1">
    <source>
        <dbReference type="SAM" id="MobiDB-lite"/>
    </source>
</evidence>
<comment type="caution">
    <text evidence="2">The sequence shown here is derived from an EMBL/GenBank/DDBJ whole genome shotgun (WGS) entry which is preliminary data.</text>
</comment>
<sequence>GRIYTICATEQRQPNTAAQREARAIFAEANRRAVSELQSEARREYWTEKARQEGYKTAIGACRAHHIGMVREEHEARKVSAETVTRNATAATKREMRRRGVHNVTATMRHEHGVALIWATPKRSAYVRQKYETCCIRGQEHGHTTTRTMPENSTRRGMRNTAPPP</sequence>
<protein>
    <submittedName>
        <fullName evidence="2">Uncharacterized protein</fullName>
    </submittedName>
</protein>
<evidence type="ECO:0000313" key="3">
    <source>
        <dbReference type="Proteomes" id="UP000712007"/>
    </source>
</evidence>
<name>A0A940DLP8_9BACT</name>
<reference evidence="2" key="2">
    <citation type="journal article" date="2021" name="PeerJ">
        <title>Extensive microbial diversity within the chicken gut microbiome revealed by metagenomics and culture.</title>
        <authorList>
            <person name="Gilroy R."/>
            <person name="Ravi A."/>
            <person name="Getino M."/>
            <person name="Pursley I."/>
            <person name="Horton D.L."/>
            <person name="Alikhan N.F."/>
            <person name="Baker D."/>
            <person name="Gharbi K."/>
            <person name="Hall N."/>
            <person name="Watson M."/>
            <person name="Adriaenssens E.M."/>
            <person name="Foster-Nyarko E."/>
            <person name="Jarju S."/>
            <person name="Secka A."/>
            <person name="Antonio M."/>
            <person name="Oren A."/>
            <person name="Chaudhuri R.R."/>
            <person name="La Ragione R."/>
            <person name="Hildebrand F."/>
            <person name="Pallen M.J."/>
        </authorList>
    </citation>
    <scope>NUCLEOTIDE SEQUENCE</scope>
    <source>
        <strain evidence="2">3924</strain>
    </source>
</reference>
<dbReference type="EMBL" id="JADIMV010000161">
    <property type="protein sequence ID" value="MBO8440813.1"/>
    <property type="molecule type" value="Genomic_DNA"/>
</dbReference>
<dbReference type="Proteomes" id="UP000712007">
    <property type="component" value="Unassembled WGS sequence"/>
</dbReference>
<gene>
    <name evidence="2" type="ORF">IAC51_09230</name>
</gene>
<reference evidence="2" key="1">
    <citation type="submission" date="2020-10" db="EMBL/GenBank/DDBJ databases">
        <authorList>
            <person name="Gilroy R."/>
        </authorList>
    </citation>
    <scope>NUCLEOTIDE SEQUENCE</scope>
    <source>
        <strain evidence="2">3924</strain>
    </source>
</reference>